<feature type="transmembrane region" description="Helical" evidence="13">
    <location>
        <begin position="540"/>
        <end position="557"/>
    </location>
</feature>
<evidence type="ECO:0000256" key="6">
    <source>
        <dbReference type="ARBA" id="ARBA00022692"/>
    </source>
</evidence>
<keyword evidence="12 13" id="KW-0472">Membrane</keyword>
<feature type="transmembrane region" description="Helical" evidence="13">
    <location>
        <begin position="702"/>
        <end position="726"/>
    </location>
</feature>
<keyword evidence="11 13" id="KW-1133">Transmembrane helix</keyword>
<proteinExistence type="predicted"/>
<evidence type="ECO:0000256" key="13">
    <source>
        <dbReference type="SAM" id="Phobius"/>
    </source>
</evidence>
<keyword evidence="6 13" id="KW-0812">Transmembrane</keyword>
<feature type="transmembrane region" description="Helical" evidence="13">
    <location>
        <begin position="875"/>
        <end position="893"/>
    </location>
</feature>
<dbReference type="GeneID" id="101856721"/>
<feature type="transmembrane region" description="Helical" evidence="13">
    <location>
        <begin position="347"/>
        <end position="371"/>
    </location>
</feature>
<comment type="subcellular location">
    <subcellularLocation>
        <location evidence="2">Membrane</location>
        <topology evidence="2">Multi-pass membrane protein</topology>
    </subcellularLocation>
</comment>
<evidence type="ECO:0000256" key="3">
    <source>
        <dbReference type="ARBA" id="ARBA00004906"/>
    </source>
</evidence>
<evidence type="ECO:0000256" key="10">
    <source>
        <dbReference type="ARBA" id="ARBA00022833"/>
    </source>
</evidence>
<evidence type="ECO:0000313" key="15">
    <source>
        <dbReference type="Proteomes" id="UP000694888"/>
    </source>
</evidence>
<evidence type="ECO:0000256" key="7">
    <source>
        <dbReference type="ARBA" id="ARBA00022723"/>
    </source>
</evidence>
<organism evidence="15 16">
    <name type="scientific">Aplysia californica</name>
    <name type="common">California sea hare</name>
    <dbReference type="NCBI Taxonomy" id="6500"/>
    <lineage>
        <taxon>Eukaryota</taxon>
        <taxon>Metazoa</taxon>
        <taxon>Spiralia</taxon>
        <taxon>Lophotrochozoa</taxon>
        <taxon>Mollusca</taxon>
        <taxon>Gastropoda</taxon>
        <taxon>Heterobranchia</taxon>
        <taxon>Euthyneura</taxon>
        <taxon>Tectipleura</taxon>
        <taxon>Aplysiida</taxon>
        <taxon>Aplysioidea</taxon>
        <taxon>Aplysiidae</taxon>
        <taxon>Aplysia</taxon>
    </lineage>
</organism>
<keyword evidence="10" id="KW-0862">Zinc</keyword>
<feature type="transmembrane region" description="Helical" evidence="13">
    <location>
        <begin position="96"/>
        <end position="119"/>
    </location>
</feature>
<keyword evidence="15" id="KW-1185">Reference proteome</keyword>
<dbReference type="SMART" id="SM00744">
    <property type="entry name" value="RINGv"/>
    <property type="match status" value="1"/>
</dbReference>
<dbReference type="InterPro" id="IPR056521">
    <property type="entry name" value="MARCHF6-like_C"/>
</dbReference>
<evidence type="ECO:0000256" key="1">
    <source>
        <dbReference type="ARBA" id="ARBA00000900"/>
    </source>
</evidence>
<feature type="domain" description="RING-CH-type" evidence="14">
    <location>
        <begin position="4"/>
        <end position="65"/>
    </location>
</feature>
<dbReference type="Proteomes" id="UP000694888">
    <property type="component" value="Unplaced"/>
</dbReference>
<name>A0ABM0JH61_APLCA</name>
<feature type="transmembrane region" description="Helical" evidence="13">
    <location>
        <begin position="495"/>
        <end position="520"/>
    </location>
</feature>
<feature type="transmembrane region" description="Helical" evidence="13">
    <location>
        <begin position="142"/>
        <end position="166"/>
    </location>
</feature>
<dbReference type="CDD" id="cd16702">
    <property type="entry name" value="RING_CH-C4HC3_MARCH6"/>
    <property type="match status" value="1"/>
</dbReference>
<comment type="catalytic activity">
    <reaction evidence="1">
        <text>S-ubiquitinyl-[E2 ubiquitin-conjugating enzyme]-L-cysteine + [acceptor protein]-L-lysine = [E2 ubiquitin-conjugating enzyme]-L-cysteine + N(6)-ubiquitinyl-[acceptor protein]-L-lysine.</text>
        <dbReference type="EC" id="2.3.2.27"/>
    </reaction>
</comment>
<evidence type="ECO:0000256" key="2">
    <source>
        <dbReference type="ARBA" id="ARBA00004141"/>
    </source>
</evidence>
<evidence type="ECO:0000256" key="5">
    <source>
        <dbReference type="ARBA" id="ARBA00022679"/>
    </source>
</evidence>
<evidence type="ECO:0000256" key="11">
    <source>
        <dbReference type="ARBA" id="ARBA00022989"/>
    </source>
</evidence>
<feature type="transmembrane region" description="Helical" evidence="13">
    <location>
        <begin position="437"/>
        <end position="456"/>
    </location>
</feature>
<feature type="transmembrane region" description="Helical" evidence="13">
    <location>
        <begin position="392"/>
        <end position="417"/>
    </location>
</feature>
<dbReference type="EC" id="2.3.2.27" evidence="4"/>
<reference evidence="16" key="1">
    <citation type="submission" date="2025-08" db="UniProtKB">
        <authorList>
            <consortium name="RefSeq"/>
        </authorList>
    </citation>
    <scope>IDENTIFICATION</scope>
</reference>
<dbReference type="Pfam" id="PF23113">
    <property type="entry name" value="MARCHF6_C"/>
    <property type="match status" value="1"/>
</dbReference>
<keyword evidence="8" id="KW-0863">Zinc-finger</keyword>
<evidence type="ECO:0000256" key="4">
    <source>
        <dbReference type="ARBA" id="ARBA00012483"/>
    </source>
</evidence>
<evidence type="ECO:0000256" key="9">
    <source>
        <dbReference type="ARBA" id="ARBA00022786"/>
    </source>
</evidence>
<feature type="transmembrane region" description="Helical" evidence="13">
    <location>
        <begin position="305"/>
        <end position="327"/>
    </location>
</feature>
<dbReference type="Pfam" id="PF12906">
    <property type="entry name" value="RINGv"/>
    <property type="match status" value="1"/>
</dbReference>
<feature type="transmembrane region" description="Helical" evidence="13">
    <location>
        <begin position="831"/>
        <end position="855"/>
    </location>
</feature>
<keyword evidence="9" id="KW-0833">Ubl conjugation pathway</keyword>
<sequence>MDDQEDGQLDICRVCRCEGTSDKPLYHPCVCTGSIKYVHQDCLVQWLKYSRKEYCELCKHRFSFTPIYSPDMPNRLPIKDIVSGLVTSMARAVRYWFHYTLVAFAWLGVVPLTACRIYRCLFTGSVSSLLTLPLDMLSTENLVGDCFQGCLVVTCTLCAFISLVWLREQILHGGGPEWLEQLANPNNAQRNVVGGGGGFNNFNLMGGFGGVGGAVGVGNAAANHNAAQEPADQLIGGGAAGAGNEGRGEAVEAEEVIGDEANNGNNAAAQDDNNWNPIEWDRAAEELTWERLLGLDGSLVFLEHVFWVVSLNTLFILVFAFCPYHIGHFALVGGKMDHLVLASHFEGLLTTLTGYLVIAVSLLAVYSVCSLTRLKKGQRIFGLCYVVVKVKLLVVMEIGAFPLVCGWWLDICSLSMFDATLKDRESSFLSSPGTSMFIHWLVGMVYVFYFASFILLTREVLRPGVLWFLRNLNDPEFNPIQEMIHLCVLRHFRRFIASVVIFGSAVLLMLWLPIKVIRLVFPGFLPYRVVVSSEAPVSELSLELLLLQVVLPSLLEAGHTRAMLKKLVEGWSKAMAWLLDLRSYLIGDVALDGEDEANIVDSNEPHMPAEPRLANGGQPVPPAHDLGDGLGAAHQAMLQGGGPTGFQPYKRPSFFAARICSLVVLMCITFFLASTVSLVLPVFMGRQLMWLWVGDTKIHELYTAGCGLYICWLCLRVSTVVAGWYLQGWAIIKAKLRLWGLLIFKSLVMAVVLLVVIPLLLGLLFDVIIVAPMRVPLDQSPIFFPWQDWALGVLHMKILTAVIMMGPQWWLKRAIERVYNDGMRNLNMRFIMMQICLPVSTCLGMALAVPYVIAYSIVPAVGVSFEMQTMVVRRIYPFVLTMIVCSGMFIFQVRQFRRLYNHIKDDKYLVGQRLVNYIHHTTSREETPRAEIPAS</sequence>
<dbReference type="PANTHER" id="PTHR13145">
    <property type="entry name" value="SSM4 PROTEIN"/>
    <property type="match status" value="1"/>
</dbReference>
<keyword evidence="7" id="KW-0479">Metal-binding</keyword>
<dbReference type="InterPro" id="IPR013083">
    <property type="entry name" value="Znf_RING/FYVE/PHD"/>
</dbReference>
<gene>
    <name evidence="16" type="primary">LOC101856721</name>
</gene>
<evidence type="ECO:0000256" key="8">
    <source>
        <dbReference type="ARBA" id="ARBA00022771"/>
    </source>
</evidence>
<feature type="transmembrane region" description="Helical" evidence="13">
    <location>
        <begin position="789"/>
        <end position="811"/>
    </location>
</feature>
<protein>
    <recommendedName>
        <fullName evidence="4">RING-type E3 ubiquitin transferase</fullName>
        <ecNumber evidence="4">2.3.2.27</ecNumber>
    </recommendedName>
</protein>
<dbReference type="PANTHER" id="PTHR13145:SF0">
    <property type="entry name" value="E3 UBIQUITIN-PROTEIN LIGASE MARCHF6"/>
    <property type="match status" value="1"/>
</dbReference>
<dbReference type="RefSeq" id="XP_005093570.1">
    <property type="nucleotide sequence ID" value="XM_005093513.3"/>
</dbReference>
<evidence type="ECO:0000313" key="16">
    <source>
        <dbReference type="RefSeq" id="XP_005093570.1"/>
    </source>
</evidence>
<feature type="transmembrane region" description="Helical" evidence="13">
    <location>
        <begin position="659"/>
        <end position="682"/>
    </location>
</feature>
<dbReference type="SUPFAM" id="SSF57850">
    <property type="entry name" value="RING/U-box"/>
    <property type="match status" value="1"/>
</dbReference>
<dbReference type="PROSITE" id="PS51292">
    <property type="entry name" value="ZF_RING_CH"/>
    <property type="match status" value="1"/>
</dbReference>
<comment type="pathway">
    <text evidence="3">Protein modification; protein ubiquitination.</text>
</comment>
<evidence type="ECO:0000259" key="14">
    <source>
        <dbReference type="PROSITE" id="PS51292"/>
    </source>
</evidence>
<dbReference type="Gene3D" id="3.30.40.10">
    <property type="entry name" value="Zinc/RING finger domain, C3HC4 (zinc finger)"/>
    <property type="match status" value="1"/>
</dbReference>
<evidence type="ECO:0000256" key="12">
    <source>
        <dbReference type="ARBA" id="ARBA00023136"/>
    </source>
</evidence>
<accession>A0ABM0JH61</accession>
<feature type="transmembrane region" description="Helical" evidence="13">
    <location>
        <begin position="738"/>
        <end position="769"/>
    </location>
</feature>
<dbReference type="InterPro" id="IPR011016">
    <property type="entry name" value="Znf_RING-CH"/>
</dbReference>
<keyword evidence="5" id="KW-0808">Transferase</keyword>